<name>A0A564YFU9_HYMDI</name>
<dbReference type="GO" id="GO:0007548">
    <property type="term" value="P:sex differentiation"/>
    <property type="evidence" value="ECO:0007669"/>
    <property type="project" value="UniProtKB-KW"/>
</dbReference>
<dbReference type="SMART" id="SM00398">
    <property type="entry name" value="HMG"/>
    <property type="match status" value="1"/>
</dbReference>
<feature type="compositionally biased region" description="Polar residues" evidence="14">
    <location>
        <begin position="589"/>
        <end position="605"/>
    </location>
</feature>
<dbReference type="EMBL" id="CABIJS010000210">
    <property type="protein sequence ID" value="VUZ46172.1"/>
    <property type="molecule type" value="Genomic_DNA"/>
</dbReference>
<dbReference type="FunFam" id="1.10.30.10:FF:000002">
    <property type="entry name" value="transcription factor Sox-2"/>
    <property type="match status" value="1"/>
</dbReference>
<dbReference type="PANTHER" id="PTHR10270:SF161">
    <property type="entry name" value="SEX-DETERMINING REGION Y PROTEIN"/>
    <property type="match status" value="1"/>
</dbReference>
<dbReference type="Gene3D" id="1.10.30.10">
    <property type="entry name" value="High mobility group box domain"/>
    <property type="match status" value="1"/>
</dbReference>
<keyword evidence="10 13" id="KW-0539">Nucleus</keyword>
<evidence type="ECO:0000256" key="14">
    <source>
        <dbReference type="SAM" id="MobiDB-lite"/>
    </source>
</evidence>
<feature type="compositionally biased region" description="Low complexity" evidence="14">
    <location>
        <begin position="280"/>
        <end position="298"/>
    </location>
</feature>
<evidence type="ECO:0000259" key="15">
    <source>
        <dbReference type="PROSITE" id="PS50118"/>
    </source>
</evidence>
<dbReference type="AlphaFoldDB" id="A0A564YFU9"/>
<dbReference type="CDD" id="cd22028">
    <property type="entry name" value="HMG-box_SoxA_SoxB_SoxG"/>
    <property type="match status" value="1"/>
</dbReference>
<evidence type="ECO:0000256" key="12">
    <source>
        <dbReference type="ARBA" id="ARBA00045821"/>
    </source>
</evidence>
<evidence type="ECO:0000256" key="13">
    <source>
        <dbReference type="PROSITE-ProRule" id="PRU00267"/>
    </source>
</evidence>
<evidence type="ECO:0000256" key="1">
    <source>
        <dbReference type="ARBA" id="ARBA00004324"/>
    </source>
</evidence>
<comment type="function">
    <text evidence="12">Transcriptional regulator that controls a genetic switch in male development. It is necessary and sufficient for initiating male sex determination by directing the development of supporting cell precursors (pre-Sertoli cells) as Sertoli rather than granulosa cells. Involved in different aspects of gene regulation including promoter activation or repression. Binds to the DNA consensus sequence 5'-[AT]AACAA[AT]-3'. SRY HMG box recognizes DNA by partial intercalation in the minor groove and promotes DNA bending. Also involved in pre-mRNA splicing. In male adult brain involved in the maintenance of motor functions of dopaminergic neurons.</text>
</comment>
<evidence type="ECO:0000256" key="8">
    <source>
        <dbReference type="ARBA" id="ARBA00023159"/>
    </source>
</evidence>
<dbReference type="InterPro" id="IPR036910">
    <property type="entry name" value="HMG_box_dom_sf"/>
</dbReference>
<dbReference type="InterPro" id="IPR050140">
    <property type="entry name" value="SRY-related_HMG-box_TF-like"/>
</dbReference>
<keyword evidence="9" id="KW-0804">Transcription</keyword>
<evidence type="ECO:0000256" key="11">
    <source>
        <dbReference type="ARBA" id="ARBA00032498"/>
    </source>
</evidence>
<dbReference type="Pfam" id="PF00505">
    <property type="entry name" value="HMG_box"/>
    <property type="match status" value="1"/>
</dbReference>
<keyword evidence="17" id="KW-1185">Reference proteome</keyword>
<evidence type="ECO:0000256" key="3">
    <source>
        <dbReference type="ARBA" id="ARBA00019052"/>
    </source>
</evidence>
<feature type="region of interest" description="Disordered" evidence="14">
    <location>
        <begin position="87"/>
        <end position="115"/>
    </location>
</feature>
<evidence type="ECO:0000256" key="10">
    <source>
        <dbReference type="ARBA" id="ARBA00023242"/>
    </source>
</evidence>
<dbReference type="Proteomes" id="UP000321570">
    <property type="component" value="Unassembled WGS sequence"/>
</dbReference>
<evidence type="ECO:0000313" key="16">
    <source>
        <dbReference type="EMBL" id="VUZ46172.1"/>
    </source>
</evidence>
<feature type="region of interest" description="Disordered" evidence="14">
    <location>
        <begin position="589"/>
        <end position="616"/>
    </location>
</feature>
<feature type="domain" description="HMG box" evidence="15">
    <location>
        <begin position="306"/>
        <end position="374"/>
    </location>
</feature>
<organism evidence="16 17">
    <name type="scientific">Hymenolepis diminuta</name>
    <name type="common">Rat tapeworm</name>
    <dbReference type="NCBI Taxonomy" id="6216"/>
    <lineage>
        <taxon>Eukaryota</taxon>
        <taxon>Metazoa</taxon>
        <taxon>Spiralia</taxon>
        <taxon>Lophotrochozoa</taxon>
        <taxon>Platyhelminthes</taxon>
        <taxon>Cestoda</taxon>
        <taxon>Eucestoda</taxon>
        <taxon>Cyclophyllidea</taxon>
        <taxon>Hymenolepididae</taxon>
        <taxon>Hymenolepis</taxon>
    </lineage>
</organism>
<dbReference type="GO" id="GO:0005516">
    <property type="term" value="F:calmodulin binding"/>
    <property type="evidence" value="ECO:0007669"/>
    <property type="project" value="UniProtKB-KW"/>
</dbReference>
<evidence type="ECO:0000256" key="2">
    <source>
        <dbReference type="ARBA" id="ARBA00005998"/>
    </source>
</evidence>
<comment type="similarity">
    <text evidence="2">Belongs to the SRY family.</text>
</comment>
<proteinExistence type="inferred from homology"/>
<dbReference type="GO" id="GO:0000978">
    <property type="term" value="F:RNA polymerase II cis-regulatory region sequence-specific DNA binding"/>
    <property type="evidence" value="ECO:0007669"/>
    <property type="project" value="TreeGrafter"/>
</dbReference>
<keyword evidence="5" id="KW-0112">Calmodulin-binding</keyword>
<feature type="region of interest" description="Disordered" evidence="14">
    <location>
        <begin position="246"/>
        <end position="306"/>
    </location>
</feature>
<dbReference type="InterPro" id="IPR009071">
    <property type="entry name" value="HMG_box_dom"/>
</dbReference>
<evidence type="ECO:0000256" key="4">
    <source>
        <dbReference type="ARBA" id="ARBA00022782"/>
    </source>
</evidence>
<keyword evidence="6" id="KW-0726">Sexual differentiation</keyword>
<evidence type="ECO:0000313" key="17">
    <source>
        <dbReference type="Proteomes" id="UP000321570"/>
    </source>
</evidence>
<dbReference type="PANTHER" id="PTHR10270">
    <property type="entry name" value="SOX TRANSCRIPTION FACTOR"/>
    <property type="match status" value="1"/>
</dbReference>
<feature type="DNA-binding region" description="HMG box" evidence="13">
    <location>
        <begin position="306"/>
        <end position="374"/>
    </location>
</feature>
<dbReference type="PROSITE" id="PS50118">
    <property type="entry name" value="HMG_BOX_2"/>
    <property type="match status" value="1"/>
</dbReference>
<dbReference type="GO" id="GO:0001228">
    <property type="term" value="F:DNA-binding transcription activator activity, RNA polymerase II-specific"/>
    <property type="evidence" value="ECO:0007669"/>
    <property type="project" value="TreeGrafter"/>
</dbReference>
<dbReference type="GO" id="GO:0030154">
    <property type="term" value="P:cell differentiation"/>
    <property type="evidence" value="ECO:0007669"/>
    <property type="project" value="UniProtKB-KW"/>
</dbReference>
<reference evidence="16 17" key="1">
    <citation type="submission" date="2019-07" db="EMBL/GenBank/DDBJ databases">
        <authorList>
            <person name="Jastrzebski P J."/>
            <person name="Paukszto L."/>
            <person name="Jastrzebski P J."/>
        </authorList>
    </citation>
    <scope>NUCLEOTIDE SEQUENCE [LARGE SCALE GENOMIC DNA]</scope>
    <source>
        <strain evidence="16 17">WMS-il1</strain>
    </source>
</reference>
<keyword evidence="8" id="KW-0010">Activator</keyword>
<keyword evidence="4" id="KW-0221">Differentiation</keyword>
<evidence type="ECO:0000256" key="5">
    <source>
        <dbReference type="ARBA" id="ARBA00022860"/>
    </source>
</evidence>
<evidence type="ECO:0000256" key="6">
    <source>
        <dbReference type="ARBA" id="ARBA00022928"/>
    </source>
</evidence>
<gene>
    <name evidence="16" type="ORF">WMSIL1_LOCUS6063</name>
</gene>
<protein>
    <recommendedName>
        <fullName evidence="3">Sex-determining region Y protein</fullName>
    </recommendedName>
    <alternativeName>
        <fullName evidence="11">Testis-determining factor</fullName>
    </alternativeName>
</protein>
<sequence>MWLIGQKPPMRVLGERIHGESVYANTCYLKLNHLYTNALKEGMSSENLISNNTSNPFEPNLYRNHQPNMPYYIEFPDFNPFRNVNGENNQAPRQYSQPNPHIKPQTTDGLSHRWSQGDRSVSKYFSVETSLSAAEIPIYQPDWRIPAHRSQEPMNSPKSMSSNATQMLNIATPTEGEEMGEDEMENTEEGEYGSISGASSSDRCPVAVYSQNGIPTDVYHCVYKNSSSPDAESNGIHHYDERRKSMSYDSHMKAEQLSLSKPDMGSLTTLPPQNGIFNGSSTRSSGTSEAATATSTSDAPKKGEHIKRPMNAFMVWSRMERRRISQENPKMHNSEISKKLGVMWKTLGENEKQPYKDEAKRLRANHMSQHPDYKYRPRRRHKAMEKQKKTGPAINIFGKTGMNENGFFSLRHPSAANTQNTDYRAFNSATTHPSFEFFNHSNRFQQHYQAPYNLHQFPQNPYDEYNRTNRQAYEGFHHATQSGYATSIPSTTNVSTASSSFYPPGYHQTTETDNKADIRPSNFSVAAAMASFAYRGTGECSLNSWWKERLQSTSEPTENFGQIPNRWRQALDPSEEALNAYFGNVFGQGSCQQDTEVPSPSSSSGHDYHQRQPANPLLTSSQHGLLQSAIPLPPSTAAHVNEIQGDSLYTGFTNMTVPPPSRDSAVNELESVYSPTHSF</sequence>
<accession>A0A564YFU9</accession>
<evidence type="ECO:0000256" key="7">
    <source>
        <dbReference type="ARBA" id="ARBA00023125"/>
    </source>
</evidence>
<feature type="compositionally biased region" description="Polar residues" evidence="14">
    <location>
        <begin position="266"/>
        <end position="279"/>
    </location>
</feature>
<comment type="subcellular location">
    <subcellularLocation>
        <location evidence="1">Nucleus speckle</location>
    </subcellularLocation>
</comment>
<dbReference type="SUPFAM" id="SSF47095">
    <property type="entry name" value="HMG-box"/>
    <property type="match status" value="1"/>
</dbReference>
<keyword evidence="7 13" id="KW-0238">DNA-binding</keyword>
<evidence type="ECO:0000256" key="9">
    <source>
        <dbReference type="ARBA" id="ARBA00023163"/>
    </source>
</evidence>
<dbReference type="GO" id="GO:0016607">
    <property type="term" value="C:nuclear speck"/>
    <property type="evidence" value="ECO:0007669"/>
    <property type="project" value="UniProtKB-SubCell"/>
</dbReference>